<dbReference type="CDD" id="cd08187">
    <property type="entry name" value="BDH"/>
    <property type="match status" value="1"/>
</dbReference>
<evidence type="ECO:0000256" key="2">
    <source>
        <dbReference type="ARBA" id="ARBA00023002"/>
    </source>
</evidence>
<dbReference type="GO" id="GO:1990002">
    <property type="term" value="F:methylglyoxal reductase (NADPH) (acetol producing) activity"/>
    <property type="evidence" value="ECO:0007669"/>
    <property type="project" value="TreeGrafter"/>
</dbReference>
<dbReference type="FunFam" id="3.40.50.1970:FF:000003">
    <property type="entry name" value="Alcohol dehydrogenase, iron-containing"/>
    <property type="match status" value="1"/>
</dbReference>
<dbReference type="PANTHER" id="PTHR43633:SF1">
    <property type="entry name" value="ALCOHOL DEHYDROGENASE YQHD"/>
    <property type="match status" value="1"/>
</dbReference>
<dbReference type="Pfam" id="PF25137">
    <property type="entry name" value="ADH_Fe_C"/>
    <property type="match status" value="1"/>
</dbReference>
<dbReference type="PROSITE" id="PS00060">
    <property type="entry name" value="ADH_IRON_2"/>
    <property type="match status" value="1"/>
</dbReference>
<gene>
    <name evidence="5" type="ORF">QWY81_12180</name>
</gene>
<dbReference type="GO" id="GO:0008106">
    <property type="term" value="F:alcohol dehydrogenase (NADP+) activity"/>
    <property type="evidence" value="ECO:0007669"/>
    <property type="project" value="TreeGrafter"/>
</dbReference>
<dbReference type="Proteomes" id="UP001228636">
    <property type="component" value="Unassembled WGS sequence"/>
</dbReference>
<dbReference type="AlphaFoldDB" id="A0AAJ1VHC0"/>
<dbReference type="EC" id="1.1.1.1" evidence="5"/>
<dbReference type="GO" id="GO:0005829">
    <property type="term" value="C:cytosol"/>
    <property type="evidence" value="ECO:0007669"/>
    <property type="project" value="TreeGrafter"/>
</dbReference>
<feature type="domain" description="Fe-containing alcohol dehydrogenase-like C-terminal" evidence="4">
    <location>
        <begin position="187"/>
        <end position="386"/>
    </location>
</feature>
<proteinExistence type="inferred from homology"/>
<dbReference type="SUPFAM" id="SSF56796">
    <property type="entry name" value="Dehydroquinate synthase-like"/>
    <property type="match status" value="1"/>
</dbReference>
<dbReference type="Gene3D" id="1.20.1090.10">
    <property type="entry name" value="Dehydroquinate synthase-like - alpha domain"/>
    <property type="match status" value="1"/>
</dbReference>
<dbReference type="PANTHER" id="PTHR43633">
    <property type="entry name" value="ALCOHOL DEHYDROGENASE YQHD"/>
    <property type="match status" value="1"/>
</dbReference>
<evidence type="ECO:0000313" key="6">
    <source>
        <dbReference type="Proteomes" id="UP001228636"/>
    </source>
</evidence>
<comment type="similarity">
    <text evidence="1">Belongs to the iron-containing alcohol dehydrogenase family.</text>
</comment>
<dbReference type="EMBL" id="JAUFQH010000010">
    <property type="protein sequence ID" value="MDN3620214.1"/>
    <property type="molecule type" value="Genomic_DNA"/>
</dbReference>
<accession>A0AAJ1VHC0</accession>
<evidence type="ECO:0000259" key="4">
    <source>
        <dbReference type="Pfam" id="PF25137"/>
    </source>
</evidence>
<reference evidence="5 6" key="1">
    <citation type="journal article" date="2014" name="Int. J. Syst. Evol. Microbiol.">
        <title>Complete genome sequence of Corynebacterium casei LMG S-19264T (=DSM 44701T), isolated from a smear-ripened cheese.</title>
        <authorList>
            <consortium name="US DOE Joint Genome Institute (JGI-PGF)"/>
            <person name="Walter F."/>
            <person name="Albersmeier A."/>
            <person name="Kalinowski J."/>
            <person name="Ruckert C."/>
        </authorList>
    </citation>
    <scope>NUCLEOTIDE SEQUENCE [LARGE SCALE GENOMIC DNA]</scope>
    <source>
        <strain evidence="5 6">CECT 8670</strain>
    </source>
</reference>
<dbReference type="InterPro" id="IPR018211">
    <property type="entry name" value="ADH_Fe_CS"/>
</dbReference>
<dbReference type="RefSeq" id="WP_261973313.1">
    <property type="nucleotide sequence ID" value="NZ_CP103460.1"/>
</dbReference>
<keyword evidence="2 5" id="KW-0560">Oxidoreductase</keyword>
<comment type="caution">
    <text evidence="5">The sequence shown here is derived from an EMBL/GenBank/DDBJ whole genome shotgun (WGS) entry which is preliminary data.</text>
</comment>
<feature type="domain" description="Alcohol dehydrogenase iron-type/glycerol dehydrogenase GldA" evidence="3">
    <location>
        <begin position="9"/>
        <end position="175"/>
    </location>
</feature>
<dbReference type="GO" id="GO:0046872">
    <property type="term" value="F:metal ion binding"/>
    <property type="evidence" value="ECO:0007669"/>
    <property type="project" value="InterPro"/>
</dbReference>
<dbReference type="InterPro" id="IPR044731">
    <property type="entry name" value="BDH-like"/>
</dbReference>
<evidence type="ECO:0000256" key="1">
    <source>
        <dbReference type="ARBA" id="ARBA00007358"/>
    </source>
</evidence>
<evidence type="ECO:0000259" key="3">
    <source>
        <dbReference type="Pfam" id="PF00465"/>
    </source>
</evidence>
<evidence type="ECO:0000313" key="5">
    <source>
        <dbReference type="EMBL" id="MDN3620214.1"/>
    </source>
</evidence>
<dbReference type="GO" id="GO:1990362">
    <property type="term" value="F:butanol dehydrogenase (NAD+) activity"/>
    <property type="evidence" value="ECO:0007669"/>
    <property type="project" value="InterPro"/>
</dbReference>
<dbReference type="Pfam" id="PF00465">
    <property type="entry name" value="Fe-ADH"/>
    <property type="match status" value="1"/>
</dbReference>
<sequence length="386" mass="42504">MNNFELKNPTKIIFGKDTIKQLESEIPADAKVLLLYGGGSIKKNGIYEQVKKALTKVEVVEFGGIPANPEYATLVEALQVIKEENITYLLAVGGGSVIDGTKFLSAAAVFEGETPWDILTKNIRTEVGMPFATVLTLPATGSEMNSGAVITRSETKEKLAMGGPGLFPVFSILDPQVISSIPQRQLANGLMDSFSHVLEQYMTYPVKGLLQDRFAESILQTIIEVAPKVLKDPTDYDAAANFMWSCTMALNGLIQKGVPGDWAIHAMGHELTALFGIDHARTLAVIAPSHYKYNFEAKKEKLAQYGERVWNITEGSIDDKAYAAIERTVAFFHELGIDTKLSDYTKEYEGTAEKIAQRFTDRGWLGLGEHQNLSPDKVEKIVKMAY</sequence>
<dbReference type="InterPro" id="IPR056798">
    <property type="entry name" value="ADH_Fe_C"/>
</dbReference>
<organism evidence="5 6">
    <name type="scientific">Polaribacter sejongensis</name>
    <dbReference type="NCBI Taxonomy" id="985043"/>
    <lineage>
        <taxon>Bacteria</taxon>
        <taxon>Pseudomonadati</taxon>
        <taxon>Bacteroidota</taxon>
        <taxon>Flavobacteriia</taxon>
        <taxon>Flavobacteriales</taxon>
        <taxon>Flavobacteriaceae</taxon>
    </lineage>
</organism>
<dbReference type="InterPro" id="IPR001670">
    <property type="entry name" value="ADH_Fe/GldA"/>
</dbReference>
<dbReference type="Gene3D" id="3.40.50.1970">
    <property type="match status" value="1"/>
</dbReference>
<name>A0AAJ1VHC0_9FLAO</name>
<protein>
    <submittedName>
        <fullName evidence="5">Iron-containing alcohol dehydrogenase</fullName>
        <ecNumber evidence="5">1.1.1.1</ecNumber>
    </submittedName>
</protein>